<dbReference type="Proteomes" id="UP000318821">
    <property type="component" value="Unassembled WGS sequence"/>
</dbReference>
<evidence type="ECO:0000313" key="2">
    <source>
        <dbReference type="Proteomes" id="UP000318821"/>
    </source>
</evidence>
<gene>
    <name evidence="1" type="ORF">CGC20_39705</name>
</gene>
<organism evidence="1 2">
    <name type="scientific">Leishmania donovani</name>
    <dbReference type="NCBI Taxonomy" id="5661"/>
    <lineage>
        <taxon>Eukaryota</taxon>
        <taxon>Discoba</taxon>
        <taxon>Euglenozoa</taxon>
        <taxon>Kinetoplastea</taxon>
        <taxon>Metakinetoplastina</taxon>
        <taxon>Trypanosomatida</taxon>
        <taxon>Trypanosomatidae</taxon>
        <taxon>Leishmaniinae</taxon>
        <taxon>Leishmania</taxon>
    </lineage>
</organism>
<accession>A0A504YB63</accession>
<evidence type="ECO:0000313" key="1">
    <source>
        <dbReference type="EMBL" id="TPP55340.1"/>
    </source>
</evidence>
<name>A0A504YB63_LEIDO</name>
<protein>
    <submittedName>
        <fullName evidence="1">Uncharacterized protein</fullName>
    </submittedName>
</protein>
<reference evidence="2" key="1">
    <citation type="submission" date="2019-02" db="EMBL/GenBank/DDBJ databases">
        <title>FDA dAtabase for Regulatory Grade micrObial Sequences (FDA-ARGOS): Supporting development and validation of Infectious Disease Dx tests.</title>
        <authorList>
            <person name="Duncan R."/>
            <person name="Fisher C."/>
            <person name="Tallon L."/>
            <person name="Sadzewicz L."/>
            <person name="Sengamalay N."/>
            <person name="Ott S."/>
            <person name="Godinez A."/>
            <person name="Nagaraj S."/>
            <person name="Vavikolanu K."/>
            <person name="Vyas G."/>
            <person name="Nadendla S."/>
            <person name="Aluvathingal J."/>
            <person name="Sichtig H."/>
        </authorList>
    </citation>
    <scope>NUCLEOTIDE SEQUENCE [LARGE SCALE GENOMIC DNA]</scope>
    <source>
        <strain evidence="2">FDAARGOS_360</strain>
    </source>
</reference>
<dbReference type="AlphaFoldDB" id="A0A504YB63"/>
<dbReference type="EMBL" id="RHLD01000027">
    <property type="protein sequence ID" value="TPP55340.1"/>
    <property type="molecule type" value="Genomic_DNA"/>
</dbReference>
<sequence length="244" mass="27135">MFSCSGARMTSRRGDLYQRLAALQDAQRRHLEKMTAHARDAHSPVAERIQLLQYEETEAVRCRKTVKQAYGPQDMAGLTCAEQRLRDTLRQTQRMNITLQAAMEETSAQCECLQQCVRTRAARSSLAATFLTPVSAATATGHPSEVPQSSPCQDASPCHEWVELARHSASFYAKAFSDVHEKDIQRQLQNPAAYSDPAAVIVALTALAKASDKLLLSYGRVREEQHAHHLALLRTFDLLFGEPA</sequence>
<proteinExistence type="predicted"/>
<comment type="caution">
    <text evidence="1">The sequence shown here is derived from an EMBL/GenBank/DDBJ whole genome shotgun (WGS) entry which is preliminary data.</text>
</comment>